<proteinExistence type="predicted"/>
<gene>
    <name evidence="2" type="ORF">N0B31_13950</name>
</gene>
<name>A0A9E7R054_9EURY</name>
<keyword evidence="3" id="KW-1185">Reference proteome</keyword>
<dbReference type="Proteomes" id="UP001057580">
    <property type="component" value="Chromosome"/>
</dbReference>
<dbReference type="InterPro" id="IPR012349">
    <property type="entry name" value="Split_barrel_FMN-bd"/>
</dbReference>
<dbReference type="SUPFAM" id="SSF50475">
    <property type="entry name" value="FMN-binding split barrel"/>
    <property type="match status" value="1"/>
</dbReference>
<sequence>MFPVSGDWTAAQTEAYLTERRIPIRLACRTPNGGLWMLSLWYILRDGALHCATGASADVVRYLRADPGVAFEVSDNEPPYCGVRGAGQVTLEPDEDKELLRELMERYLGGTDHSLGQRLLQPEREEVHLRIEPERAYTWDFGERMADVVAEADD</sequence>
<dbReference type="KEGG" id="ssai:N0B31_13950"/>
<accession>A0A9E7R054</accession>
<dbReference type="InterPro" id="IPR052019">
    <property type="entry name" value="F420H2_bilvrd_red/Heme_oxyg"/>
</dbReference>
<organism evidence="2 3">
    <name type="scientific">Salinirubellus salinus</name>
    <dbReference type="NCBI Taxonomy" id="1364945"/>
    <lineage>
        <taxon>Archaea</taxon>
        <taxon>Methanobacteriati</taxon>
        <taxon>Methanobacteriota</taxon>
        <taxon>Stenosarchaea group</taxon>
        <taxon>Halobacteria</taxon>
        <taxon>Halobacteriales</taxon>
        <taxon>Natronomonadaceae</taxon>
        <taxon>Salinirubellus</taxon>
    </lineage>
</organism>
<evidence type="ECO:0000256" key="1">
    <source>
        <dbReference type="ARBA" id="ARBA00023002"/>
    </source>
</evidence>
<protein>
    <submittedName>
        <fullName evidence="2">Pyridoxamine 5'-phosphate oxidase family protein</fullName>
    </submittedName>
</protein>
<dbReference type="PANTHER" id="PTHR35176:SF6">
    <property type="entry name" value="HEME OXYGENASE HI_0854-RELATED"/>
    <property type="match status" value="1"/>
</dbReference>
<dbReference type="PANTHER" id="PTHR35176">
    <property type="entry name" value="HEME OXYGENASE HI_0854-RELATED"/>
    <property type="match status" value="1"/>
</dbReference>
<keyword evidence="1" id="KW-0560">Oxidoreductase</keyword>
<dbReference type="GO" id="GO:0070967">
    <property type="term" value="F:coenzyme F420 binding"/>
    <property type="evidence" value="ECO:0007669"/>
    <property type="project" value="TreeGrafter"/>
</dbReference>
<dbReference type="Gene3D" id="2.30.110.10">
    <property type="entry name" value="Electron Transport, Fmn-binding Protein, Chain A"/>
    <property type="match status" value="1"/>
</dbReference>
<evidence type="ECO:0000313" key="2">
    <source>
        <dbReference type="EMBL" id="UWM53240.1"/>
    </source>
</evidence>
<dbReference type="EMBL" id="CP104003">
    <property type="protein sequence ID" value="UWM53240.1"/>
    <property type="molecule type" value="Genomic_DNA"/>
</dbReference>
<dbReference type="GO" id="GO:0005829">
    <property type="term" value="C:cytosol"/>
    <property type="evidence" value="ECO:0007669"/>
    <property type="project" value="TreeGrafter"/>
</dbReference>
<evidence type="ECO:0000313" key="3">
    <source>
        <dbReference type="Proteomes" id="UP001057580"/>
    </source>
</evidence>
<dbReference type="RefSeq" id="WP_260592234.1">
    <property type="nucleotide sequence ID" value="NZ_CP104003.1"/>
</dbReference>
<dbReference type="GeneID" id="74943546"/>
<dbReference type="GO" id="GO:0016627">
    <property type="term" value="F:oxidoreductase activity, acting on the CH-CH group of donors"/>
    <property type="evidence" value="ECO:0007669"/>
    <property type="project" value="TreeGrafter"/>
</dbReference>
<reference evidence="2" key="1">
    <citation type="submission" date="2022-09" db="EMBL/GenBank/DDBJ databases">
        <title>Diverse halophilic archaea isolated from saline environments.</title>
        <authorList>
            <person name="Cui H.-L."/>
        </authorList>
    </citation>
    <scope>NUCLEOTIDE SEQUENCE</scope>
    <source>
        <strain evidence="2">ZS-35-S2</strain>
    </source>
</reference>
<dbReference type="AlphaFoldDB" id="A0A9E7R054"/>